<proteinExistence type="predicted"/>
<evidence type="ECO:0000313" key="3">
    <source>
        <dbReference type="Proteomes" id="UP000831181"/>
    </source>
</evidence>
<keyword evidence="3" id="KW-1185">Reference proteome</keyword>
<feature type="transmembrane region" description="Helical" evidence="1">
    <location>
        <begin position="27"/>
        <end position="59"/>
    </location>
</feature>
<dbReference type="KEGG" id="lbe:MOO44_03595"/>
<evidence type="ECO:0000256" key="1">
    <source>
        <dbReference type="SAM" id="Phobius"/>
    </source>
</evidence>
<keyword evidence="1" id="KW-1133">Transmembrane helix</keyword>
<evidence type="ECO:0000313" key="2">
    <source>
        <dbReference type="EMBL" id="UQS87254.1"/>
    </source>
</evidence>
<dbReference type="RefSeq" id="WP_260117056.1">
    <property type="nucleotide sequence ID" value="NZ_CP093361.1"/>
</dbReference>
<keyword evidence="1" id="KW-0472">Membrane</keyword>
<reference evidence="2" key="1">
    <citation type="journal article" date="2022" name="Int. J. Syst. Evol. Microbiol.">
        <title>Apilactobacillus apisilvae sp. nov., Nicolia spurrieriana gen. nov. sp. nov., Bombilactobacillus folatiphilus sp. nov. and Bombilactobacillus thymidiniphilus sp. nov., four new lactic acid bacterial isolates from stingless bees Tetragonula carbonaria and Austroplebeia australis.</title>
        <authorList>
            <person name="Oliphant S.A."/>
            <person name="Watson-Haigh N.S."/>
            <person name="Sumby K.M."/>
            <person name="Gardner J."/>
            <person name="Groom S."/>
            <person name="Jiranek V."/>
        </authorList>
    </citation>
    <scope>NUCLEOTIDE SEQUENCE</scope>
    <source>
        <strain evidence="2">SGEP1_A5</strain>
    </source>
</reference>
<keyword evidence="1" id="KW-0812">Transmembrane</keyword>
<organism evidence="2 3">
    <name type="scientific">Nicoliella spurrieriana</name>
    <dbReference type="NCBI Taxonomy" id="2925830"/>
    <lineage>
        <taxon>Bacteria</taxon>
        <taxon>Bacillati</taxon>
        <taxon>Bacillota</taxon>
        <taxon>Bacilli</taxon>
        <taxon>Lactobacillales</taxon>
        <taxon>Lactobacillaceae</taxon>
        <taxon>Nicoliella</taxon>
    </lineage>
</organism>
<dbReference type="AlphaFoldDB" id="A0A976X633"/>
<dbReference type="EMBL" id="CP093361">
    <property type="protein sequence ID" value="UQS87254.1"/>
    <property type="molecule type" value="Genomic_DNA"/>
</dbReference>
<feature type="transmembrane region" description="Helical" evidence="1">
    <location>
        <begin position="93"/>
        <end position="109"/>
    </location>
</feature>
<dbReference type="Proteomes" id="UP000831181">
    <property type="component" value="Chromosome"/>
</dbReference>
<protein>
    <submittedName>
        <fullName evidence="2">Uncharacterized protein</fullName>
    </submittedName>
</protein>
<gene>
    <name evidence="2" type="ORF">MOO44_03595</name>
</gene>
<name>A0A976X633_9LACO</name>
<accession>A0A976X633</accession>
<sequence>MILVLLLLLLFLGGLELFFSCFGTLIAIVVIIALLFFAAWLMFYAAIVLLVFYAVFIIWRWLINDHPQLARRLNLDRLNAWIIRVNNGQTRQNVFILLIMALIIIWLIRK</sequence>